<comment type="caution">
    <text evidence="13">The sequence shown here is derived from an EMBL/GenBank/DDBJ whole genome shotgun (WGS) entry which is preliminary data.</text>
</comment>
<comment type="similarity">
    <text evidence="3">Belongs to the WhiB family.</text>
</comment>
<reference evidence="13 14" key="1">
    <citation type="submission" date="2021-01" db="EMBL/GenBank/DDBJ databases">
        <title>Whole genome shotgun sequence of Verrucosispora andamanensis NBRC 109075.</title>
        <authorList>
            <person name="Komaki H."/>
            <person name="Tamura T."/>
        </authorList>
    </citation>
    <scope>NUCLEOTIDE SEQUENCE [LARGE SCALE GENOMIC DNA]</scope>
    <source>
        <strain evidence="13 14">NBRC 109075</strain>
    </source>
</reference>
<evidence type="ECO:0000259" key="12">
    <source>
        <dbReference type="PROSITE" id="PS51674"/>
    </source>
</evidence>
<dbReference type="Proteomes" id="UP000647017">
    <property type="component" value="Unassembled WGS sequence"/>
</dbReference>
<evidence type="ECO:0000256" key="5">
    <source>
        <dbReference type="ARBA" id="ARBA00022723"/>
    </source>
</evidence>
<keyword evidence="10" id="KW-1015">Disulfide bond</keyword>
<accession>A0ABQ4HYL7</accession>
<evidence type="ECO:0000256" key="2">
    <source>
        <dbReference type="ARBA" id="ARBA00004496"/>
    </source>
</evidence>
<evidence type="ECO:0000256" key="11">
    <source>
        <dbReference type="ARBA" id="ARBA00023163"/>
    </source>
</evidence>
<evidence type="ECO:0000256" key="9">
    <source>
        <dbReference type="ARBA" id="ARBA00023125"/>
    </source>
</evidence>
<dbReference type="RefSeq" id="WP_204009487.1">
    <property type="nucleotide sequence ID" value="NZ_BOOZ01000024.1"/>
</dbReference>
<evidence type="ECO:0000256" key="4">
    <source>
        <dbReference type="ARBA" id="ARBA00022485"/>
    </source>
</evidence>
<sequence>MITRPGNVGTRSSAPDFLAPDVQPNCKGVDPGAFFGSDADQKAAARIYCGPCPLRRGCRAWALDQGSDLYGVWGGTTRNERRRIARRRGRAAA</sequence>
<keyword evidence="6" id="KW-0408">Iron</keyword>
<evidence type="ECO:0000313" key="14">
    <source>
        <dbReference type="Proteomes" id="UP000647017"/>
    </source>
</evidence>
<keyword evidence="11" id="KW-0804">Transcription</keyword>
<evidence type="ECO:0000256" key="1">
    <source>
        <dbReference type="ARBA" id="ARBA00001966"/>
    </source>
</evidence>
<keyword evidence="7" id="KW-0411">Iron-sulfur</keyword>
<keyword evidence="5" id="KW-0479">Metal-binding</keyword>
<dbReference type="EMBL" id="BOOZ01000024">
    <property type="protein sequence ID" value="GIJ10768.1"/>
    <property type="molecule type" value="Genomic_DNA"/>
</dbReference>
<protein>
    <recommendedName>
        <fullName evidence="12">4Fe-4S Wbl-type domain-containing protein</fullName>
    </recommendedName>
</protein>
<comment type="cofactor">
    <cofactor evidence="1">
        <name>[4Fe-4S] cluster</name>
        <dbReference type="ChEBI" id="CHEBI:49883"/>
    </cofactor>
</comment>
<organism evidence="13 14">
    <name type="scientific">Micromonospora andamanensis</name>
    <dbReference type="NCBI Taxonomy" id="1287068"/>
    <lineage>
        <taxon>Bacteria</taxon>
        <taxon>Bacillati</taxon>
        <taxon>Actinomycetota</taxon>
        <taxon>Actinomycetes</taxon>
        <taxon>Micromonosporales</taxon>
        <taxon>Micromonosporaceae</taxon>
        <taxon>Micromonospora</taxon>
    </lineage>
</organism>
<evidence type="ECO:0000256" key="3">
    <source>
        <dbReference type="ARBA" id="ARBA00006597"/>
    </source>
</evidence>
<dbReference type="InterPro" id="IPR003482">
    <property type="entry name" value="Whib"/>
</dbReference>
<keyword evidence="4" id="KW-0004">4Fe-4S</keyword>
<evidence type="ECO:0000256" key="10">
    <source>
        <dbReference type="ARBA" id="ARBA00023157"/>
    </source>
</evidence>
<comment type="subcellular location">
    <subcellularLocation>
        <location evidence="2">Cytoplasm</location>
    </subcellularLocation>
</comment>
<dbReference type="PANTHER" id="PTHR38839">
    <property type="entry name" value="TRANSCRIPTIONAL REGULATOR WHID-RELATED"/>
    <property type="match status" value="1"/>
</dbReference>
<dbReference type="Pfam" id="PF02467">
    <property type="entry name" value="Whib"/>
    <property type="match status" value="1"/>
</dbReference>
<evidence type="ECO:0000256" key="6">
    <source>
        <dbReference type="ARBA" id="ARBA00023004"/>
    </source>
</evidence>
<dbReference type="InterPro" id="IPR034768">
    <property type="entry name" value="4FE4S_WBL"/>
</dbReference>
<evidence type="ECO:0000256" key="7">
    <source>
        <dbReference type="ARBA" id="ARBA00023014"/>
    </source>
</evidence>
<keyword evidence="14" id="KW-1185">Reference proteome</keyword>
<keyword evidence="9" id="KW-0238">DNA-binding</keyword>
<dbReference type="PROSITE" id="PS51674">
    <property type="entry name" value="4FE4S_WBL"/>
    <property type="match status" value="1"/>
</dbReference>
<keyword evidence="8" id="KW-0805">Transcription regulation</keyword>
<feature type="domain" description="4Fe-4S Wbl-type" evidence="12">
    <location>
        <begin position="25"/>
        <end position="83"/>
    </location>
</feature>
<proteinExistence type="inferred from homology"/>
<evidence type="ECO:0000256" key="8">
    <source>
        <dbReference type="ARBA" id="ARBA00023015"/>
    </source>
</evidence>
<evidence type="ECO:0000313" key="13">
    <source>
        <dbReference type="EMBL" id="GIJ10768.1"/>
    </source>
</evidence>
<gene>
    <name evidence="13" type="ORF">Van01_39820</name>
</gene>
<name>A0ABQ4HYL7_9ACTN</name>